<dbReference type="SUPFAM" id="SSF57756">
    <property type="entry name" value="Retrovirus zinc finger-like domains"/>
    <property type="match status" value="1"/>
</dbReference>
<evidence type="ECO:0000313" key="5">
    <source>
        <dbReference type="EMBL" id="KAF8692046.1"/>
    </source>
</evidence>
<sequence length="395" mass="43390">MEPEPSLATLLQAVTALTATVGSLQDQIHSQGQQLTELKAICNETADLLGDKDQGGPQAQPGPSTGPVTPPTQLGGETHTPGTIRPGLKAPFRPSRGMGFDSEEEEEPRQAPKREPCNTPKWSLSSLTPFDSGSSVKQPKMELPDPYKGDTRGRKATQWLDQMLLWVALHCDQFDKEEQMVVWILYHMTDKAANWALPIIGTIIKGKGNPPTTILALTAKFKEAFANPNAKWAAARKIAALSQATTTSKYITEFHNLMAELDWNEEAYIAQFMQGLHWKVKELLSTKDNIPNELKAIFAASIKIDNNCRKNKENRPKKAPAKSPATMATSTTTTRVHLSEDPNYITPEERDCHCALGLCVKCGQKGHGIKQCPNGWEATIKEVAKIAEDSELGKD</sequence>
<comment type="caution">
    <text evidence="5">The sequence shown here is derived from an EMBL/GenBank/DDBJ whole genome shotgun (WGS) entry which is preliminary data.</text>
</comment>
<dbReference type="InterPro" id="IPR001878">
    <property type="entry name" value="Znf_CCHC"/>
</dbReference>
<evidence type="ECO:0000256" key="2">
    <source>
        <dbReference type="PROSITE-ProRule" id="PRU00047"/>
    </source>
</evidence>
<dbReference type="Gene3D" id="4.10.60.10">
    <property type="entry name" value="Zinc finger, CCHC-type"/>
    <property type="match status" value="1"/>
</dbReference>
<name>A0A8H7HJW5_9AGAM</name>
<evidence type="ECO:0000259" key="4">
    <source>
        <dbReference type="PROSITE" id="PS50158"/>
    </source>
</evidence>
<reference evidence="5" key="1">
    <citation type="submission" date="2020-09" db="EMBL/GenBank/DDBJ databases">
        <title>Comparative genome analyses of four rice-infecting Rhizoctonia solani isolates reveal extensive enrichment of homogalacturonan modification genes.</title>
        <authorList>
            <person name="Lee D.-Y."/>
            <person name="Jeon J."/>
            <person name="Kim K.-T."/>
            <person name="Cheong K."/>
            <person name="Song H."/>
            <person name="Choi G."/>
            <person name="Ko J."/>
            <person name="Opiyo S.O."/>
            <person name="Zuo S."/>
            <person name="Madhav S."/>
            <person name="Lee Y.-H."/>
            <person name="Wang G.-L."/>
        </authorList>
    </citation>
    <scope>NUCLEOTIDE SEQUENCE</scope>
    <source>
        <strain evidence="5">AG1-IA WGL</strain>
    </source>
</reference>
<dbReference type="AlphaFoldDB" id="A0A8H7HJW5"/>
<keyword evidence="2" id="KW-0479">Metal-binding</keyword>
<feature type="non-terminal residue" evidence="5">
    <location>
        <position position="1"/>
    </location>
</feature>
<feature type="compositionally biased region" description="Low complexity" evidence="3">
    <location>
        <begin position="321"/>
        <end position="330"/>
    </location>
</feature>
<feature type="domain" description="CCHC-type" evidence="4">
    <location>
        <begin position="359"/>
        <end position="374"/>
    </location>
</feature>
<keyword evidence="2" id="KW-0863">Zinc-finger</keyword>
<feature type="region of interest" description="Disordered" evidence="3">
    <location>
        <begin position="46"/>
        <end position="151"/>
    </location>
</feature>
<accession>A0A8H7HJW5</accession>
<dbReference type="GO" id="GO:0003676">
    <property type="term" value="F:nucleic acid binding"/>
    <property type="evidence" value="ECO:0007669"/>
    <property type="project" value="InterPro"/>
</dbReference>
<keyword evidence="1" id="KW-0507">mRNA processing</keyword>
<dbReference type="Pfam" id="PF03732">
    <property type="entry name" value="Retrotrans_gag"/>
    <property type="match status" value="1"/>
</dbReference>
<dbReference type="PANTHER" id="PTHR15503:SF22">
    <property type="entry name" value="TRANSPOSON TY3-I GAG POLYPROTEIN"/>
    <property type="match status" value="1"/>
</dbReference>
<dbReference type="EMBL" id="JACYCD010000538">
    <property type="protein sequence ID" value="KAF8692046.1"/>
    <property type="molecule type" value="Genomic_DNA"/>
</dbReference>
<evidence type="ECO:0000256" key="1">
    <source>
        <dbReference type="ARBA" id="ARBA00022664"/>
    </source>
</evidence>
<feature type="compositionally biased region" description="Polar residues" evidence="3">
    <location>
        <begin position="120"/>
        <end position="137"/>
    </location>
</feature>
<dbReference type="GO" id="GO:0006397">
    <property type="term" value="P:mRNA processing"/>
    <property type="evidence" value="ECO:0007669"/>
    <property type="project" value="UniProtKB-KW"/>
</dbReference>
<feature type="compositionally biased region" description="Basic and acidic residues" evidence="3">
    <location>
        <begin position="139"/>
        <end position="151"/>
    </location>
</feature>
<dbReference type="PANTHER" id="PTHR15503">
    <property type="entry name" value="LDOC1 RELATED"/>
    <property type="match status" value="1"/>
</dbReference>
<protein>
    <recommendedName>
        <fullName evidence="4">CCHC-type domain-containing protein</fullName>
    </recommendedName>
</protein>
<dbReference type="Proteomes" id="UP000602905">
    <property type="component" value="Unassembled WGS sequence"/>
</dbReference>
<dbReference type="PROSITE" id="PS50158">
    <property type="entry name" value="ZF_CCHC"/>
    <property type="match status" value="1"/>
</dbReference>
<keyword evidence="2" id="KW-0862">Zinc</keyword>
<feature type="region of interest" description="Disordered" evidence="3">
    <location>
        <begin position="310"/>
        <end position="330"/>
    </location>
</feature>
<evidence type="ECO:0000256" key="3">
    <source>
        <dbReference type="SAM" id="MobiDB-lite"/>
    </source>
</evidence>
<dbReference type="InterPro" id="IPR005162">
    <property type="entry name" value="Retrotrans_gag_dom"/>
</dbReference>
<gene>
    <name evidence="5" type="ORF">RHS03_08672</name>
</gene>
<dbReference type="InterPro" id="IPR032567">
    <property type="entry name" value="RTL1-rel"/>
</dbReference>
<proteinExistence type="predicted"/>
<evidence type="ECO:0000313" key="6">
    <source>
        <dbReference type="Proteomes" id="UP000602905"/>
    </source>
</evidence>
<organism evidence="5 6">
    <name type="scientific">Rhizoctonia solani</name>
    <dbReference type="NCBI Taxonomy" id="456999"/>
    <lineage>
        <taxon>Eukaryota</taxon>
        <taxon>Fungi</taxon>
        <taxon>Dikarya</taxon>
        <taxon>Basidiomycota</taxon>
        <taxon>Agaricomycotina</taxon>
        <taxon>Agaricomycetes</taxon>
        <taxon>Cantharellales</taxon>
        <taxon>Ceratobasidiaceae</taxon>
        <taxon>Rhizoctonia</taxon>
    </lineage>
</organism>
<dbReference type="InterPro" id="IPR036875">
    <property type="entry name" value="Znf_CCHC_sf"/>
</dbReference>
<dbReference type="OrthoDB" id="5552562at2759"/>
<dbReference type="GO" id="GO:0008270">
    <property type="term" value="F:zinc ion binding"/>
    <property type="evidence" value="ECO:0007669"/>
    <property type="project" value="UniProtKB-KW"/>
</dbReference>